<dbReference type="Pfam" id="PF13844">
    <property type="entry name" value="Glyco_transf_41"/>
    <property type="match status" value="1"/>
</dbReference>
<keyword evidence="2" id="KW-0808">Transferase</keyword>
<dbReference type="GO" id="GO:0006493">
    <property type="term" value="P:protein O-linked glycosylation"/>
    <property type="evidence" value="ECO:0007669"/>
    <property type="project" value="TreeGrafter"/>
</dbReference>
<keyword evidence="3" id="KW-0677">Repeat</keyword>
<dbReference type="PANTHER" id="PTHR44998">
    <property type="match status" value="1"/>
</dbReference>
<keyword evidence="4" id="KW-0802">TPR repeat</keyword>
<dbReference type="EMBL" id="HBGG01021102">
    <property type="protein sequence ID" value="CAD9208737.1"/>
    <property type="molecule type" value="Transcribed_RNA"/>
</dbReference>
<dbReference type="Gene3D" id="3.40.50.11380">
    <property type="match status" value="1"/>
</dbReference>
<dbReference type="AlphaFoldDB" id="A0A7S1SUB3"/>
<name>A0A7S1SUB3_9CHLO</name>
<dbReference type="InterPro" id="IPR029489">
    <property type="entry name" value="OGT/SEC/SPY_C"/>
</dbReference>
<evidence type="ECO:0000256" key="4">
    <source>
        <dbReference type="ARBA" id="ARBA00022803"/>
    </source>
</evidence>
<organism evidence="6">
    <name type="scientific">Tetraselmis chuii</name>
    <dbReference type="NCBI Taxonomy" id="63592"/>
    <lineage>
        <taxon>Eukaryota</taxon>
        <taxon>Viridiplantae</taxon>
        <taxon>Chlorophyta</taxon>
        <taxon>core chlorophytes</taxon>
        <taxon>Chlorodendrophyceae</taxon>
        <taxon>Chlorodendrales</taxon>
        <taxon>Chlorodendraceae</taxon>
        <taxon>Tetraselmis</taxon>
    </lineage>
</organism>
<accession>A0A7S1SUB3</accession>
<sequence>MGRRRQVDPVTFQTWANILARVPSAVLWLAASPKDAFALLQREAAAAGVPPRRLVAAPWFPEKEHIRIKSLCDLFLDTPAYNAHQTAGDALWAGIPMLTLPGEKMVSRVGLSMQLALGLSPSNTTIAHSFAGYEDTAVRLASSPEELRALRAEVEALRPGSILFNLTRSTRMLEELYLRMWARHESGLPPDHIRLPSAPNRSS</sequence>
<evidence type="ECO:0000256" key="1">
    <source>
        <dbReference type="ARBA" id="ARBA00004922"/>
    </source>
</evidence>
<evidence type="ECO:0000259" key="5">
    <source>
        <dbReference type="Pfam" id="PF13844"/>
    </source>
</evidence>
<evidence type="ECO:0000256" key="3">
    <source>
        <dbReference type="ARBA" id="ARBA00022737"/>
    </source>
</evidence>
<comment type="pathway">
    <text evidence="1">Protein modification; protein glycosylation.</text>
</comment>
<proteinExistence type="predicted"/>
<dbReference type="GO" id="GO:0016757">
    <property type="term" value="F:glycosyltransferase activity"/>
    <property type="evidence" value="ECO:0007669"/>
    <property type="project" value="TreeGrafter"/>
</dbReference>
<feature type="domain" description="O-GlcNAc transferase C-terminal" evidence="5">
    <location>
        <begin position="6"/>
        <end position="170"/>
    </location>
</feature>
<protein>
    <recommendedName>
        <fullName evidence="5">O-GlcNAc transferase C-terminal domain-containing protein</fullName>
    </recommendedName>
</protein>
<reference evidence="6" key="1">
    <citation type="submission" date="2021-01" db="EMBL/GenBank/DDBJ databases">
        <authorList>
            <person name="Corre E."/>
            <person name="Pelletier E."/>
            <person name="Niang G."/>
            <person name="Scheremetjew M."/>
            <person name="Finn R."/>
            <person name="Kale V."/>
            <person name="Holt S."/>
            <person name="Cochrane G."/>
            <person name="Meng A."/>
            <person name="Brown T."/>
            <person name="Cohen L."/>
        </authorList>
    </citation>
    <scope>NUCLEOTIDE SEQUENCE</scope>
    <source>
        <strain evidence="6">PLY429</strain>
    </source>
</reference>
<evidence type="ECO:0000256" key="2">
    <source>
        <dbReference type="ARBA" id="ARBA00022679"/>
    </source>
</evidence>
<dbReference type="PANTHER" id="PTHR44998:SF1">
    <property type="entry name" value="UDP-N-ACETYLGLUCOSAMINE--PEPTIDE N-ACETYLGLUCOSAMINYLTRANSFERASE 110 KDA SUBUNIT"/>
    <property type="match status" value="1"/>
</dbReference>
<evidence type="ECO:0000313" key="6">
    <source>
        <dbReference type="EMBL" id="CAD9208737.1"/>
    </source>
</evidence>
<gene>
    <name evidence="6" type="ORF">TCHU04912_LOCUS10975</name>
</gene>
<dbReference type="Gene3D" id="3.40.50.2000">
    <property type="entry name" value="Glycogen Phosphorylase B"/>
    <property type="match status" value="1"/>
</dbReference>